<gene>
    <name evidence="8" type="ORF">AWB91_23035</name>
</gene>
<feature type="domain" description="Major facilitator superfamily (MFS) profile" evidence="7">
    <location>
        <begin position="1"/>
        <end position="459"/>
    </location>
</feature>
<comment type="caution">
    <text evidence="8">The sequence shown here is derived from an EMBL/GenBank/DDBJ whole genome shotgun (WGS) entry which is preliminary data.</text>
</comment>
<evidence type="ECO:0000256" key="6">
    <source>
        <dbReference type="SAM" id="Phobius"/>
    </source>
</evidence>
<dbReference type="EMBL" id="LQPK01000020">
    <property type="protein sequence ID" value="ORW29564.1"/>
    <property type="molecule type" value="Genomic_DNA"/>
</dbReference>
<dbReference type="PROSITE" id="PS00216">
    <property type="entry name" value="SUGAR_TRANSPORT_1"/>
    <property type="match status" value="1"/>
</dbReference>
<evidence type="ECO:0000259" key="7">
    <source>
        <dbReference type="PROSITE" id="PS50850"/>
    </source>
</evidence>
<evidence type="ECO:0000256" key="3">
    <source>
        <dbReference type="ARBA" id="ARBA00022692"/>
    </source>
</evidence>
<organism evidence="8 9">
    <name type="scientific">Mycobacterium paraense</name>
    <dbReference type="NCBI Taxonomy" id="767916"/>
    <lineage>
        <taxon>Bacteria</taxon>
        <taxon>Bacillati</taxon>
        <taxon>Actinomycetota</taxon>
        <taxon>Actinomycetes</taxon>
        <taxon>Mycobacteriales</taxon>
        <taxon>Mycobacteriaceae</taxon>
        <taxon>Mycobacterium</taxon>
        <taxon>Mycobacterium simiae complex</taxon>
    </lineage>
</organism>
<evidence type="ECO:0000256" key="1">
    <source>
        <dbReference type="ARBA" id="ARBA00004651"/>
    </source>
</evidence>
<feature type="transmembrane region" description="Helical" evidence="6">
    <location>
        <begin position="271"/>
        <end position="293"/>
    </location>
</feature>
<dbReference type="Pfam" id="PF07690">
    <property type="entry name" value="MFS_1"/>
    <property type="match status" value="1"/>
</dbReference>
<feature type="transmembrane region" description="Helical" evidence="6">
    <location>
        <begin position="53"/>
        <end position="72"/>
    </location>
</feature>
<protein>
    <submittedName>
        <fullName evidence="8">MFS transporter</fullName>
    </submittedName>
</protein>
<sequence>MATTKDAGITTMSRGPAAFMVAALSLSVTSFTLNATMLGPAIRDINTHLGPHAYASMSAYFYLAGAIANVVLIRWSDFVGRKRVLVGVLFLVCVGTLLCILGTSLPIVMVGRVLQGTANITYGLAFLIMREHLSGPAFGVCCGVISAISAGVAGVDALLAGFMVDHFGYRSIFVLTLVFGIVAAALCCLAVPADERERPVPGRMDWVGAVLIALAVAGLDLYFSNGDQMGWASPLMLVSIGTAGAALVGFVMVEKRVAQPLIHIDQMASRYAWPLIAVTILCFASFMVVLNYIVPSLAENGRVGFAASGQVTALLFITPGALSQLVVSPLAGRLSARVGFVTVLRAGLVAAVAVTALLAVFALDKTMVIVLMAVFGIALAVALTPMSALGVLQAPEDEPGSLPGIANASYGVGGALGFAWAGTVVGEGTKAGYLSGLWICVGIGILAVVASLVLKPRNVGALTTADSGRVR</sequence>
<feature type="transmembrane region" description="Helical" evidence="6">
    <location>
        <begin position="172"/>
        <end position="192"/>
    </location>
</feature>
<dbReference type="InterPro" id="IPR011701">
    <property type="entry name" value="MFS"/>
</dbReference>
<comment type="subcellular location">
    <subcellularLocation>
        <location evidence="1">Cell membrane</location>
        <topology evidence="1">Multi-pass membrane protein</topology>
    </subcellularLocation>
</comment>
<feature type="transmembrane region" description="Helical" evidence="6">
    <location>
        <begin position="137"/>
        <end position="160"/>
    </location>
</feature>
<dbReference type="InterPro" id="IPR036259">
    <property type="entry name" value="MFS_trans_sf"/>
</dbReference>
<feature type="transmembrane region" description="Helical" evidence="6">
    <location>
        <begin position="369"/>
        <end position="392"/>
    </location>
</feature>
<evidence type="ECO:0000313" key="8">
    <source>
        <dbReference type="EMBL" id="ORW29564.1"/>
    </source>
</evidence>
<dbReference type="PANTHER" id="PTHR42718:SF9">
    <property type="entry name" value="MAJOR FACILITATOR SUPERFAMILY MULTIDRUG TRANSPORTER MFSC"/>
    <property type="match status" value="1"/>
</dbReference>
<keyword evidence="5 6" id="KW-0472">Membrane</keyword>
<keyword evidence="9" id="KW-1185">Reference proteome</keyword>
<feature type="transmembrane region" description="Helical" evidence="6">
    <location>
        <begin position="229"/>
        <end position="251"/>
    </location>
</feature>
<name>A0ABX3VJD9_9MYCO</name>
<feature type="transmembrane region" description="Helical" evidence="6">
    <location>
        <begin position="204"/>
        <end position="223"/>
    </location>
</feature>
<dbReference type="Proteomes" id="UP000193801">
    <property type="component" value="Unassembled WGS sequence"/>
</dbReference>
<dbReference type="InterPro" id="IPR020846">
    <property type="entry name" value="MFS_dom"/>
</dbReference>
<dbReference type="PROSITE" id="PS50850">
    <property type="entry name" value="MFS"/>
    <property type="match status" value="1"/>
</dbReference>
<keyword evidence="2" id="KW-0813">Transport</keyword>
<dbReference type="Gene3D" id="1.20.1250.20">
    <property type="entry name" value="MFS general substrate transporter like domains"/>
    <property type="match status" value="2"/>
</dbReference>
<dbReference type="SUPFAM" id="SSF103473">
    <property type="entry name" value="MFS general substrate transporter"/>
    <property type="match status" value="1"/>
</dbReference>
<dbReference type="PANTHER" id="PTHR42718">
    <property type="entry name" value="MAJOR FACILITATOR SUPERFAMILY MULTIDRUG TRANSPORTER MFSC"/>
    <property type="match status" value="1"/>
</dbReference>
<feature type="transmembrane region" description="Helical" evidence="6">
    <location>
        <begin position="404"/>
        <end position="425"/>
    </location>
</feature>
<feature type="transmembrane region" description="Helical" evidence="6">
    <location>
        <begin position="84"/>
        <end position="107"/>
    </location>
</feature>
<evidence type="ECO:0000256" key="5">
    <source>
        <dbReference type="ARBA" id="ARBA00023136"/>
    </source>
</evidence>
<evidence type="ECO:0000313" key="9">
    <source>
        <dbReference type="Proteomes" id="UP000193801"/>
    </source>
</evidence>
<accession>A0ABX3VJD9</accession>
<keyword evidence="3 6" id="KW-0812">Transmembrane</keyword>
<reference evidence="8 9" key="1">
    <citation type="journal article" date="2015" name="Emerg. Microbes Infect.">
        <title>Characterization of 17 strains belonging to the Mycobacterium simiae complex and description of Mycobacterium paraense sp. nov.</title>
        <authorList>
            <person name="Fusco da Costa A.R."/>
            <person name="Fedrizzi T."/>
            <person name="Lopes M.L."/>
            <person name="Pecorari M."/>
            <person name="Oliveira da Costa W.L."/>
            <person name="Giacobazzi E."/>
            <person name="da Costa Bahia J.R."/>
            <person name="De Sanctis V."/>
            <person name="Batista Lima K.V."/>
            <person name="Bertorelli R."/>
            <person name="Grottola A."/>
            <person name="Fabio A."/>
            <person name="Mariottini A."/>
            <person name="Ferretti P."/>
            <person name="Di Leva F."/>
            <person name="Fregni Serpini G."/>
            <person name="Tagliazucchi S."/>
            <person name="Rumpianesi F."/>
            <person name="Jousson O."/>
            <person name="Segata N."/>
            <person name="Tortoli E."/>
        </authorList>
    </citation>
    <scope>NUCLEOTIDE SEQUENCE [LARGE SCALE GENOMIC DNA]</scope>
    <source>
        <strain evidence="8 9">FI-07156</strain>
    </source>
</reference>
<feature type="transmembrane region" description="Helical" evidence="6">
    <location>
        <begin position="12"/>
        <end position="33"/>
    </location>
</feature>
<feature type="transmembrane region" description="Helical" evidence="6">
    <location>
        <begin position="343"/>
        <end position="363"/>
    </location>
</feature>
<keyword evidence="4 6" id="KW-1133">Transmembrane helix</keyword>
<evidence type="ECO:0000256" key="4">
    <source>
        <dbReference type="ARBA" id="ARBA00022989"/>
    </source>
</evidence>
<feature type="transmembrane region" description="Helical" evidence="6">
    <location>
        <begin position="431"/>
        <end position="454"/>
    </location>
</feature>
<proteinExistence type="predicted"/>
<evidence type="ECO:0000256" key="2">
    <source>
        <dbReference type="ARBA" id="ARBA00022448"/>
    </source>
</evidence>
<dbReference type="InterPro" id="IPR005829">
    <property type="entry name" value="Sugar_transporter_CS"/>
</dbReference>